<reference evidence="1" key="1">
    <citation type="submission" date="2015-12" db="EMBL/GenBank/DDBJ databases">
        <title>Gene expression during late stages of embryo sac development: a critical building block for successful pollen-pistil interactions.</title>
        <authorList>
            <person name="Liu Y."/>
            <person name="Joly V."/>
            <person name="Sabar M."/>
            <person name="Matton D.P."/>
        </authorList>
    </citation>
    <scope>NUCLEOTIDE SEQUENCE</scope>
</reference>
<proteinExistence type="predicted"/>
<organism evidence="1">
    <name type="scientific">Solanum chacoense</name>
    <name type="common">Chaco potato</name>
    <dbReference type="NCBI Taxonomy" id="4108"/>
    <lineage>
        <taxon>Eukaryota</taxon>
        <taxon>Viridiplantae</taxon>
        <taxon>Streptophyta</taxon>
        <taxon>Embryophyta</taxon>
        <taxon>Tracheophyta</taxon>
        <taxon>Spermatophyta</taxon>
        <taxon>Magnoliopsida</taxon>
        <taxon>eudicotyledons</taxon>
        <taxon>Gunneridae</taxon>
        <taxon>Pentapetalae</taxon>
        <taxon>asterids</taxon>
        <taxon>lamiids</taxon>
        <taxon>Solanales</taxon>
        <taxon>Solanaceae</taxon>
        <taxon>Solanoideae</taxon>
        <taxon>Solaneae</taxon>
        <taxon>Solanum</taxon>
    </lineage>
</organism>
<sequence length="76" mass="8826">GKKNQLKVGTQIKETNSTKSFWQLYACKYHSLHTQFLQNEITRSKQTNNFCRMRLQGVNNQTISAECDTKGKQTNE</sequence>
<dbReference type="AlphaFoldDB" id="A0A0V0GFA9"/>
<evidence type="ECO:0000313" key="1">
    <source>
        <dbReference type="EMBL" id="JAP06908.1"/>
    </source>
</evidence>
<name>A0A0V0GFA9_SOLCH</name>
<accession>A0A0V0GFA9</accession>
<dbReference type="EMBL" id="GEDG01039960">
    <property type="protein sequence ID" value="JAP06908.1"/>
    <property type="molecule type" value="Transcribed_RNA"/>
</dbReference>
<feature type="non-terminal residue" evidence="1">
    <location>
        <position position="1"/>
    </location>
</feature>
<protein>
    <submittedName>
        <fullName evidence="1">Putative ovule protein</fullName>
    </submittedName>
</protein>